<reference evidence="2" key="1">
    <citation type="submission" date="2021-01" db="EMBL/GenBank/DDBJ databases">
        <title>Diatom-associated Roseobacters Show Island Model of Population Structure.</title>
        <authorList>
            <person name="Qu L."/>
            <person name="Feng X."/>
            <person name="Chen Y."/>
            <person name="Li L."/>
            <person name="Wang X."/>
            <person name="Hu Z."/>
            <person name="Wang H."/>
            <person name="Luo H."/>
        </authorList>
    </citation>
    <scope>NUCLEOTIDE SEQUENCE</scope>
    <source>
        <strain evidence="2">SM26-45</strain>
    </source>
</reference>
<organism evidence="2 3">
    <name type="scientific">Pseudosulfitobacter pseudonitzschiae</name>
    <dbReference type="NCBI Taxonomy" id="1402135"/>
    <lineage>
        <taxon>Bacteria</taxon>
        <taxon>Pseudomonadati</taxon>
        <taxon>Pseudomonadota</taxon>
        <taxon>Alphaproteobacteria</taxon>
        <taxon>Rhodobacterales</taxon>
        <taxon>Roseobacteraceae</taxon>
        <taxon>Pseudosulfitobacter</taxon>
    </lineage>
</organism>
<gene>
    <name evidence="2" type="ORF">JQX14_18875</name>
</gene>
<evidence type="ECO:0000256" key="1">
    <source>
        <dbReference type="SAM" id="MobiDB-lite"/>
    </source>
</evidence>
<protein>
    <submittedName>
        <fullName evidence="2">Uncharacterized protein</fullName>
    </submittedName>
</protein>
<dbReference type="EMBL" id="JAFBWN010000017">
    <property type="protein sequence ID" value="MBM2356623.1"/>
    <property type="molecule type" value="Genomic_DNA"/>
</dbReference>
<proteinExistence type="predicted"/>
<dbReference type="AlphaFoldDB" id="A0A9Q2NRX5"/>
<evidence type="ECO:0000313" key="3">
    <source>
        <dbReference type="Proteomes" id="UP000809337"/>
    </source>
</evidence>
<name>A0A9Q2NRX5_9RHOB</name>
<feature type="compositionally biased region" description="Basic and acidic residues" evidence="1">
    <location>
        <begin position="1"/>
        <end position="25"/>
    </location>
</feature>
<feature type="region of interest" description="Disordered" evidence="1">
    <location>
        <begin position="1"/>
        <end position="30"/>
    </location>
</feature>
<evidence type="ECO:0000313" key="2">
    <source>
        <dbReference type="EMBL" id="MBM2356623.1"/>
    </source>
</evidence>
<sequence>MSDRPTFEDIRREQENFIGPRERPQGPKMQRKLTEADEIYVDTIVTVSIIRTALEAGQPVDPEHLPDKILEIIEANCTSSNMPVVGGRPHYHVDDVVKALDIRNGGKGVQ</sequence>
<accession>A0A9Q2NRX5</accession>
<comment type="caution">
    <text evidence="2">The sequence shown here is derived from an EMBL/GenBank/DDBJ whole genome shotgun (WGS) entry which is preliminary data.</text>
</comment>
<dbReference type="RefSeq" id="WP_231035530.1">
    <property type="nucleotide sequence ID" value="NZ_JAJNGX010000017.1"/>
</dbReference>
<dbReference type="Proteomes" id="UP000809337">
    <property type="component" value="Unassembled WGS sequence"/>
</dbReference>